<evidence type="ECO:0000313" key="6">
    <source>
        <dbReference type="Proteomes" id="UP001595699"/>
    </source>
</evidence>
<evidence type="ECO:0000259" key="3">
    <source>
        <dbReference type="Pfam" id="PF13359"/>
    </source>
</evidence>
<dbReference type="InterPro" id="IPR027805">
    <property type="entry name" value="Transposase_HTH_dom"/>
</dbReference>
<comment type="caution">
    <text evidence="5">The sequence shown here is derived from an EMBL/GenBank/DDBJ whole genome shotgun (WGS) entry which is preliminary data.</text>
</comment>
<dbReference type="Pfam" id="PF13613">
    <property type="entry name" value="HTH_Tnp_4"/>
    <property type="match status" value="1"/>
</dbReference>
<dbReference type="EMBL" id="JBHRZH010000066">
    <property type="protein sequence ID" value="MFC3767031.1"/>
    <property type="molecule type" value="Genomic_DNA"/>
</dbReference>
<feature type="non-terminal residue" evidence="5">
    <location>
        <position position="295"/>
    </location>
</feature>
<protein>
    <submittedName>
        <fullName evidence="5">Transposase family protein</fullName>
    </submittedName>
</protein>
<dbReference type="Pfam" id="PF13359">
    <property type="entry name" value="DDE_Tnp_4"/>
    <property type="match status" value="1"/>
</dbReference>
<keyword evidence="6" id="KW-1185">Reference proteome</keyword>
<comment type="cofactor">
    <cofactor evidence="1">
        <name>a divalent metal cation</name>
        <dbReference type="ChEBI" id="CHEBI:60240"/>
    </cofactor>
</comment>
<evidence type="ECO:0000256" key="2">
    <source>
        <dbReference type="ARBA" id="ARBA00022723"/>
    </source>
</evidence>
<name>A0ABV7YQR2_9ACTN</name>
<gene>
    <name evidence="5" type="ORF">ACFOUW_39820</name>
</gene>
<dbReference type="RefSeq" id="WP_385929236.1">
    <property type="nucleotide sequence ID" value="NZ_JBHRZH010000066.1"/>
</dbReference>
<proteinExistence type="predicted"/>
<reference evidence="6" key="1">
    <citation type="journal article" date="2019" name="Int. J. Syst. Evol. Microbiol.">
        <title>The Global Catalogue of Microorganisms (GCM) 10K type strain sequencing project: providing services to taxonomists for standard genome sequencing and annotation.</title>
        <authorList>
            <consortium name="The Broad Institute Genomics Platform"/>
            <consortium name="The Broad Institute Genome Sequencing Center for Infectious Disease"/>
            <person name="Wu L."/>
            <person name="Ma J."/>
        </authorList>
    </citation>
    <scope>NUCLEOTIDE SEQUENCE [LARGE SCALE GENOMIC DNA]</scope>
    <source>
        <strain evidence="6">CGMCC 4.7241</strain>
    </source>
</reference>
<evidence type="ECO:0000259" key="4">
    <source>
        <dbReference type="Pfam" id="PF13613"/>
    </source>
</evidence>
<organism evidence="5 6">
    <name type="scientific">Tenggerimyces flavus</name>
    <dbReference type="NCBI Taxonomy" id="1708749"/>
    <lineage>
        <taxon>Bacteria</taxon>
        <taxon>Bacillati</taxon>
        <taxon>Actinomycetota</taxon>
        <taxon>Actinomycetes</taxon>
        <taxon>Propionibacteriales</taxon>
        <taxon>Nocardioidaceae</taxon>
        <taxon>Tenggerimyces</taxon>
    </lineage>
</organism>
<sequence>MLRYPATLPGLSTVQLCYLAKLLRAHRQRIGSRWRKLSPGRQALLVLAYLRKNETYEALAAGFGIGVATAWRYIQEAVRLLADQAPTLVEACWQLAWSGSNFAFADGTAVPIDRVRGVPDPHRASAWTGSAAKAQARAKAERQRRARQAGRVLNPAADAARETARRADLNRLYFSGKHKRHTVNLQALVNPHGQLVWISDGLPGSVQDLHAARTHGVIDMCERAELTLLCDLGYTGSDSPRVLTGYKRPKTRTLAPAYRDANRALASIRARCEHGFAPFKHWRILHRHRSCPRKT</sequence>
<keyword evidence="2" id="KW-0479">Metal-binding</keyword>
<evidence type="ECO:0000256" key="1">
    <source>
        <dbReference type="ARBA" id="ARBA00001968"/>
    </source>
</evidence>
<accession>A0ABV7YQR2</accession>
<evidence type="ECO:0000313" key="5">
    <source>
        <dbReference type="EMBL" id="MFC3767031.1"/>
    </source>
</evidence>
<dbReference type="InterPro" id="IPR027806">
    <property type="entry name" value="HARBI1_dom"/>
</dbReference>
<feature type="domain" description="DDE Tnp4" evidence="3">
    <location>
        <begin position="168"/>
        <end position="287"/>
    </location>
</feature>
<dbReference type="Proteomes" id="UP001595699">
    <property type="component" value="Unassembled WGS sequence"/>
</dbReference>
<feature type="domain" description="Transposase Helix-turn-helix" evidence="4">
    <location>
        <begin position="35"/>
        <end position="86"/>
    </location>
</feature>